<proteinExistence type="predicted"/>
<name>A0A1L3FI56_BRAJP</name>
<organism evidence="1 2">
    <name type="scientific">Bradyrhizobium japonicum</name>
    <dbReference type="NCBI Taxonomy" id="375"/>
    <lineage>
        <taxon>Bacteria</taxon>
        <taxon>Pseudomonadati</taxon>
        <taxon>Pseudomonadota</taxon>
        <taxon>Alphaproteobacteria</taxon>
        <taxon>Hyphomicrobiales</taxon>
        <taxon>Nitrobacteraceae</taxon>
        <taxon>Bradyrhizobium</taxon>
    </lineage>
</organism>
<reference evidence="1 2" key="1">
    <citation type="submission" date="2016-11" db="EMBL/GenBank/DDBJ databases">
        <title>Complete Genome Sequence of Bradyrhizobium sp. strain J5, an isolated from soybean nodule in Hokkaido.</title>
        <authorList>
            <person name="Kanehara K."/>
        </authorList>
    </citation>
    <scope>NUCLEOTIDE SEQUENCE [LARGE SCALE GENOMIC DNA]</scope>
    <source>
        <strain evidence="1 2">J5</strain>
    </source>
</reference>
<accession>A0A1L3FI56</accession>
<evidence type="ECO:0000313" key="2">
    <source>
        <dbReference type="Proteomes" id="UP000181962"/>
    </source>
</evidence>
<dbReference type="Proteomes" id="UP000181962">
    <property type="component" value="Chromosome"/>
</dbReference>
<dbReference type="AlphaFoldDB" id="A0A1L3FI56"/>
<gene>
    <name evidence="1" type="ORF">BKD09_31975</name>
</gene>
<dbReference type="EMBL" id="CP017637">
    <property type="protein sequence ID" value="APG12971.1"/>
    <property type="molecule type" value="Genomic_DNA"/>
</dbReference>
<evidence type="ECO:0000313" key="1">
    <source>
        <dbReference type="EMBL" id="APG12971.1"/>
    </source>
</evidence>
<sequence length="86" mass="9213">MGNCTMIYVVDVNQMSFAFVAGSQRHASEIAGSPGFVQALDRFFLQGSKGSNHRPRAATVQELALFNDMSSEFADATADVLVARVG</sequence>
<protein>
    <submittedName>
        <fullName evidence="1">Uncharacterized protein</fullName>
    </submittedName>
</protein>